<accession>A0A1H7F7Z5</accession>
<dbReference type="GO" id="GO:0032259">
    <property type="term" value="P:methylation"/>
    <property type="evidence" value="ECO:0007669"/>
    <property type="project" value="UniProtKB-KW"/>
</dbReference>
<keyword evidence="2" id="KW-0489">Methyltransferase</keyword>
<keyword evidence="3" id="KW-1185">Reference proteome</keyword>
<proteinExistence type="predicted"/>
<evidence type="ECO:0000259" key="1">
    <source>
        <dbReference type="Pfam" id="PF05050"/>
    </source>
</evidence>
<dbReference type="OrthoDB" id="6310850at2"/>
<organism evidence="2 3">
    <name type="scientific">Roseovarius azorensis</name>
    <dbReference type="NCBI Taxonomy" id="1287727"/>
    <lineage>
        <taxon>Bacteria</taxon>
        <taxon>Pseudomonadati</taxon>
        <taxon>Pseudomonadota</taxon>
        <taxon>Alphaproteobacteria</taxon>
        <taxon>Rhodobacterales</taxon>
        <taxon>Roseobacteraceae</taxon>
        <taxon>Roseovarius</taxon>
    </lineage>
</organism>
<feature type="domain" description="Methyltransferase FkbM" evidence="1">
    <location>
        <begin position="162"/>
        <end position="197"/>
    </location>
</feature>
<dbReference type="SUPFAM" id="SSF53335">
    <property type="entry name" value="S-adenosyl-L-methionine-dependent methyltransferases"/>
    <property type="match status" value="1"/>
</dbReference>
<dbReference type="Proteomes" id="UP000199582">
    <property type="component" value="Unassembled WGS sequence"/>
</dbReference>
<evidence type="ECO:0000313" key="2">
    <source>
        <dbReference type="EMBL" id="SEK22206.1"/>
    </source>
</evidence>
<evidence type="ECO:0000313" key="3">
    <source>
        <dbReference type="Proteomes" id="UP000199582"/>
    </source>
</evidence>
<keyword evidence="2" id="KW-0808">Transferase</keyword>
<reference evidence="2 3" key="1">
    <citation type="submission" date="2016-10" db="EMBL/GenBank/DDBJ databases">
        <authorList>
            <person name="de Groot N.N."/>
        </authorList>
    </citation>
    <scope>NUCLEOTIDE SEQUENCE [LARGE SCALE GENOMIC DNA]</scope>
    <source>
        <strain evidence="2 3">DSM 100674</strain>
    </source>
</reference>
<gene>
    <name evidence="2" type="ORF">SAMN05443999_10115</name>
</gene>
<dbReference type="AlphaFoldDB" id="A0A1H7F7Z5"/>
<protein>
    <submittedName>
        <fullName evidence="2">Methyltransferase FkbM domain-containing protein</fullName>
    </submittedName>
</protein>
<dbReference type="InterPro" id="IPR029063">
    <property type="entry name" value="SAM-dependent_MTases_sf"/>
</dbReference>
<name>A0A1H7F7Z5_9RHOB</name>
<dbReference type="Pfam" id="PF05050">
    <property type="entry name" value="Methyltransf_21"/>
    <property type="match status" value="1"/>
</dbReference>
<dbReference type="EMBL" id="FOAG01000001">
    <property type="protein sequence ID" value="SEK22206.1"/>
    <property type="molecule type" value="Genomic_DNA"/>
</dbReference>
<dbReference type="STRING" id="1287727.SAMN05443999_10115"/>
<dbReference type="InterPro" id="IPR006342">
    <property type="entry name" value="FkbM_mtfrase"/>
</dbReference>
<sequence>MDDGAGLTRRAMVKPNRMLIAVQRAAPGENKTRPDATGVSARTITKGDAVVAIDSFLQPYDTDTPLIRMGDFGDGGYLVPDDLRGIVACYSPGVSEQASFEMDMAKRGIPSFMADASVEKPPLNVPGAHFVRKYLGDRDRGEFMTLATWVRQTDPDPAADLLLQMDIEGAEYATLAAAPRDLLRRFRVIVIELHHLPSVLTKPRFQKAALAAFEKLREDFVTVHLHPNNVSGSVEIAGETIPRVVEATLLRRDRAHGLRPATRLPHPLDRRHNPKRAALALPERWLGEAC</sequence>
<dbReference type="GO" id="GO:0008168">
    <property type="term" value="F:methyltransferase activity"/>
    <property type="evidence" value="ECO:0007669"/>
    <property type="project" value="UniProtKB-KW"/>
</dbReference>